<protein>
    <submittedName>
        <fullName evidence="3">Uncharacterized protein</fullName>
    </submittedName>
</protein>
<keyword evidence="2" id="KW-0472">Membrane</keyword>
<proteinExistence type="predicted"/>
<sequence>MIPSPRGSAAGGDYHDATPISESPHSHPLTLDESSTGVRPSLASIVLMQSSMPRATIPTSMDDDDGGAPISPVTLLWYVASSIAIGAVVVCTL</sequence>
<evidence type="ECO:0000256" key="1">
    <source>
        <dbReference type="SAM" id="MobiDB-lite"/>
    </source>
</evidence>
<keyword evidence="4" id="KW-1185">Reference proteome</keyword>
<dbReference type="RefSeq" id="XP_012210470.1">
    <property type="nucleotide sequence ID" value="XM_012355080.1"/>
</dbReference>
<evidence type="ECO:0000313" key="4">
    <source>
        <dbReference type="Proteomes" id="UP000030745"/>
    </source>
</evidence>
<gene>
    <name evidence="3" type="ORF">SPRG_15884</name>
</gene>
<keyword evidence="2" id="KW-1133">Transmembrane helix</keyword>
<dbReference type="AlphaFoldDB" id="A0A067BPY7"/>
<name>A0A067BPY7_SAPPC</name>
<evidence type="ECO:0000256" key="2">
    <source>
        <dbReference type="SAM" id="Phobius"/>
    </source>
</evidence>
<dbReference type="VEuPathDB" id="FungiDB:SPRG_15884"/>
<evidence type="ECO:0000313" key="3">
    <source>
        <dbReference type="EMBL" id="KDO18835.1"/>
    </source>
</evidence>
<feature type="transmembrane region" description="Helical" evidence="2">
    <location>
        <begin position="75"/>
        <end position="92"/>
    </location>
</feature>
<dbReference type="KEGG" id="spar:SPRG_15884"/>
<feature type="region of interest" description="Disordered" evidence="1">
    <location>
        <begin position="1"/>
        <end position="37"/>
    </location>
</feature>
<dbReference type="EMBL" id="KK583391">
    <property type="protein sequence ID" value="KDO18835.1"/>
    <property type="molecule type" value="Genomic_DNA"/>
</dbReference>
<accession>A0A067BPY7</accession>
<reference evidence="3 4" key="1">
    <citation type="journal article" date="2013" name="PLoS Genet.">
        <title>Distinctive expansion of potential virulence genes in the genome of the oomycete fish pathogen Saprolegnia parasitica.</title>
        <authorList>
            <person name="Jiang R.H."/>
            <person name="de Bruijn I."/>
            <person name="Haas B.J."/>
            <person name="Belmonte R."/>
            <person name="Lobach L."/>
            <person name="Christie J."/>
            <person name="van den Ackerveken G."/>
            <person name="Bottin A."/>
            <person name="Bulone V."/>
            <person name="Diaz-Moreno S.M."/>
            <person name="Dumas B."/>
            <person name="Fan L."/>
            <person name="Gaulin E."/>
            <person name="Govers F."/>
            <person name="Grenville-Briggs L.J."/>
            <person name="Horner N.R."/>
            <person name="Levin J.Z."/>
            <person name="Mammella M."/>
            <person name="Meijer H.J."/>
            <person name="Morris P."/>
            <person name="Nusbaum C."/>
            <person name="Oome S."/>
            <person name="Phillips A.J."/>
            <person name="van Rooyen D."/>
            <person name="Rzeszutek E."/>
            <person name="Saraiva M."/>
            <person name="Secombes C.J."/>
            <person name="Seidl M.F."/>
            <person name="Snel B."/>
            <person name="Stassen J.H."/>
            <person name="Sykes S."/>
            <person name="Tripathy S."/>
            <person name="van den Berg H."/>
            <person name="Vega-Arreguin J.C."/>
            <person name="Wawra S."/>
            <person name="Young S.K."/>
            <person name="Zeng Q."/>
            <person name="Dieguez-Uribeondo J."/>
            <person name="Russ C."/>
            <person name="Tyler B.M."/>
            <person name="van West P."/>
        </authorList>
    </citation>
    <scope>NUCLEOTIDE SEQUENCE [LARGE SCALE GENOMIC DNA]</scope>
    <source>
        <strain evidence="3 4">CBS 223.65</strain>
    </source>
</reference>
<organism evidence="3 4">
    <name type="scientific">Saprolegnia parasitica (strain CBS 223.65)</name>
    <dbReference type="NCBI Taxonomy" id="695850"/>
    <lineage>
        <taxon>Eukaryota</taxon>
        <taxon>Sar</taxon>
        <taxon>Stramenopiles</taxon>
        <taxon>Oomycota</taxon>
        <taxon>Saprolegniomycetes</taxon>
        <taxon>Saprolegniales</taxon>
        <taxon>Saprolegniaceae</taxon>
        <taxon>Saprolegnia</taxon>
    </lineage>
</organism>
<keyword evidence="2" id="KW-0812">Transmembrane</keyword>
<feature type="non-terminal residue" evidence="3">
    <location>
        <position position="93"/>
    </location>
</feature>
<dbReference type="Proteomes" id="UP000030745">
    <property type="component" value="Unassembled WGS sequence"/>
</dbReference>
<dbReference type="GeneID" id="24137566"/>